<protein>
    <submittedName>
        <fullName evidence="2">Uncharacterized protein</fullName>
    </submittedName>
</protein>
<accession>A0A518GNY7</accession>
<sequence length="240" mass="26156">MNELSVYQPEVIVEVDQGEGTGSLSDLMQAAKQQNDLALGAFKKSVEHLWYMGKLLSEAKAKHRVLKKEKGKDQPNWNVVLQQFGISVASDNRAQRVYENCPVLEQISGLSITQAYEAAGIPKTASKTNPSVASPVTTEEAAAATNSDSSGDNSGVASPDTDEEVADEDLSEDDDDQVDERTYVEMLRDIATNMDLLREAHHTEDLSGEEINAVLSKVELIAQYALEIKMRLEEGIDAAA</sequence>
<evidence type="ECO:0000313" key="2">
    <source>
        <dbReference type="EMBL" id="QDV30338.1"/>
    </source>
</evidence>
<proteinExistence type="predicted"/>
<reference evidence="2 3" key="1">
    <citation type="submission" date="2019-02" db="EMBL/GenBank/DDBJ databases">
        <title>Deep-cultivation of Planctomycetes and their phenomic and genomic characterization uncovers novel biology.</title>
        <authorList>
            <person name="Wiegand S."/>
            <person name="Jogler M."/>
            <person name="Boedeker C."/>
            <person name="Pinto D."/>
            <person name="Vollmers J."/>
            <person name="Rivas-Marin E."/>
            <person name="Kohn T."/>
            <person name="Peeters S.H."/>
            <person name="Heuer A."/>
            <person name="Rast P."/>
            <person name="Oberbeckmann S."/>
            <person name="Bunk B."/>
            <person name="Jeske O."/>
            <person name="Meyerdierks A."/>
            <person name="Storesund J.E."/>
            <person name="Kallscheuer N."/>
            <person name="Luecker S."/>
            <person name="Lage O.M."/>
            <person name="Pohl T."/>
            <person name="Merkel B.J."/>
            <person name="Hornburger P."/>
            <person name="Mueller R.-W."/>
            <person name="Bruemmer F."/>
            <person name="Labrenz M."/>
            <person name="Spormann A.M."/>
            <person name="Op den Camp H."/>
            <person name="Overmann J."/>
            <person name="Amann R."/>
            <person name="Jetten M.S.M."/>
            <person name="Mascher T."/>
            <person name="Medema M.H."/>
            <person name="Devos D.P."/>
            <person name="Kaster A.-K."/>
            <person name="Ovreas L."/>
            <person name="Rohde M."/>
            <person name="Galperin M.Y."/>
            <person name="Jogler C."/>
        </authorList>
    </citation>
    <scope>NUCLEOTIDE SEQUENCE [LARGE SCALE GENOMIC DNA]</scope>
    <source>
        <strain evidence="2 3">Spb1</strain>
    </source>
</reference>
<evidence type="ECO:0000256" key="1">
    <source>
        <dbReference type="SAM" id="MobiDB-lite"/>
    </source>
</evidence>
<gene>
    <name evidence="2" type="ORF">Spb1_22670</name>
</gene>
<keyword evidence="3" id="KW-1185">Reference proteome</keyword>
<dbReference type="EMBL" id="CP036299">
    <property type="protein sequence ID" value="QDV30338.1"/>
    <property type="molecule type" value="Genomic_DNA"/>
</dbReference>
<feature type="compositionally biased region" description="Acidic residues" evidence="1">
    <location>
        <begin position="160"/>
        <end position="178"/>
    </location>
</feature>
<feature type="compositionally biased region" description="Polar residues" evidence="1">
    <location>
        <begin position="125"/>
        <end position="137"/>
    </location>
</feature>
<organism evidence="2 3">
    <name type="scientific">Planctopirus ephydatiae</name>
    <dbReference type="NCBI Taxonomy" id="2528019"/>
    <lineage>
        <taxon>Bacteria</taxon>
        <taxon>Pseudomonadati</taxon>
        <taxon>Planctomycetota</taxon>
        <taxon>Planctomycetia</taxon>
        <taxon>Planctomycetales</taxon>
        <taxon>Planctomycetaceae</taxon>
        <taxon>Planctopirus</taxon>
    </lineage>
</organism>
<dbReference type="AlphaFoldDB" id="A0A518GNY7"/>
<feature type="region of interest" description="Disordered" evidence="1">
    <location>
        <begin position="124"/>
        <end position="179"/>
    </location>
</feature>
<name>A0A518GNY7_9PLAN</name>
<feature type="compositionally biased region" description="Polar residues" evidence="1">
    <location>
        <begin position="144"/>
        <end position="156"/>
    </location>
</feature>
<dbReference type="KEGG" id="peh:Spb1_22670"/>
<dbReference type="Proteomes" id="UP000315349">
    <property type="component" value="Chromosome"/>
</dbReference>
<evidence type="ECO:0000313" key="3">
    <source>
        <dbReference type="Proteomes" id="UP000315349"/>
    </source>
</evidence>